<keyword evidence="4 10" id="KW-0963">Cytoplasm</keyword>
<keyword evidence="7" id="KW-0653">Protein transport</keyword>
<evidence type="ECO:0000256" key="3">
    <source>
        <dbReference type="ARBA" id="ARBA00022448"/>
    </source>
</evidence>
<dbReference type="InterPro" id="IPR037177">
    <property type="entry name" value="DLC_sf"/>
</dbReference>
<evidence type="ECO:0000256" key="1">
    <source>
        <dbReference type="ARBA" id="ARBA00004123"/>
    </source>
</evidence>
<accession>A0A0M9G5Q1</accession>
<keyword evidence="10" id="KW-0243">Dynein</keyword>
<dbReference type="OrthoDB" id="10033309at2759"/>
<gene>
    <name evidence="11" type="ORF">ABB37_02621</name>
</gene>
<dbReference type="Pfam" id="PF01221">
    <property type="entry name" value="Dynein_light"/>
    <property type="match status" value="1"/>
</dbReference>
<keyword evidence="12" id="KW-1185">Reference proteome</keyword>
<keyword evidence="10" id="KW-0505">Motor protein</keyword>
<dbReference type="AlphaFoldDB" id="A0A0M9G5Q1"/>
<dbReference type="GO" id="GO:0045505">
    <property type="term" value="F:dynein intermediate chain binding"/>
    <property type="evidence" value="ECO:0007669"/>
    <property type="project" value="TreeGrafter"/>
</dbReference>
<dbReference type="InterPro" id="IPR001372">
    <property type="entry name" value="Dynein_light_chain_typ-1/2"/>
</dbReference>
<evidence type="ECO:0000256" key="10">
    <source>
        <dbReference type="RuleBase" id="RU365010"/>
    </source>
</evidence>
<name>A0A0M9G5Q1_LEPPY</name>
<evidence type="ECO:0000313" key="11">
    <source>
        <dbReference type="EMBL" id="KPA82847.1"/>
    </source>
</evidence>
<dbReference type="SUPFAM" id="SSF54648">
    <property type="entry name" value="DLC"/>
    <property type="match status" value="1"/>
</dbReference>
<dbReference type="EMBL" id="LGTL01000004">
    <property type="protein sequence ID" value="KPA82847.1"/>
    <property type="molecule type" value="Genomic_DNA"/>
</dbReference>
<evidence type="ECO:0000256" key="8">
    <source>
        <dbReference type="ARBA" id="ARBA00023212"/>
    </source>
</evidence>
<dbReference type="GeneID" id="26902912"/>
<keyword evidence="8 10" id="KW-0206">Cytoskeleton</keyword>
<dbReference type="GO" id="GO:0005634">
    <property type="term" value="C:nucleus"/>
    <property type="evidence" value="ECO:0007669"/>
    <property type="project" value="UniProtKB-SubCell"/>
</dbReference>
<dbReference type="Proteomes" id="UP000037923">
    <property type="component" value="Unassembled WGS sequence"/>
</dbReference>
<keyword evidence="3" id="KW-0813">Transport</keyword>
<organism evidence="11 12">
    <name type="scientific">Leptomonas pyrrhocoris</name>
    <name type="common">Firebug parasite</name>
    <dbReference type="NCBI Taxonomy" id="157538"/>
    <lineage>
        <taxon>Eukaryota</taxon>
        <taxon>Discoba</taxon>
        <taxon>Euglenozoa</taxon>
        <taxon>Kinetoplastea</taxon>
        <taxon>Metakinetoplastina</taxon>
        <taxon>Trypanosomatida</taxon>
        <taxon>Trypanosomatidae</taxon>
        <taxon>Leishmaniinae</taxon>
        <taxon>Leptomonas</taxon>
    </lineage>
</organism>
<dbReference type="GO" id="GO:0007017">
    <property type="term" value="P:microtubule-based process"/>
    <property type="evidence" value="ECO:0007669"/>
    <property type="project" value="InterPro"/>
</dbReference>
<dbReference type="PANTHER" id="PTHR11886">
    <property type="entry name" value="DYNEIN LIGHT CHAIN"/>
    <property type="match status" value="1"/>
</dbReference>
<evidence type="ECO:0000256" key="4">
    <source>
        <dbReference type="ARBA" id="ARBA00022490"/>
    </source>
</evidence>
<dbReference type="OMA" id="FIHFYIG"/>
<dbReference type="RefSeq" id="XP_015661286.1">
    <property type="nucleotide sequence ID" value="XM_015799684.1"/>
</dbReference>
<dbReference type="GO" id="GO:0005874">
    <property type="term" value="C:microtubule"/>
    <property type="evidence" value="ECO:0007669"/>
    <property type="project" value="UniProtKB-KW"/>
</dbReference>
<evidence type="ECO:0000313" key="12">
    <source>
        <dbReference type="Proteomes" id="UP000037923"/>
    </source>
</evidence>
<evidence type="ECO:0000256" key="6">
    <source>
        <dbReference type="ARBA" id="ARBA00022816"/>
    </source>
</evidence>
<comment type="similarity">
    <text evidence="10">Belongs to the dynein light chain family.</text>
</comment>
<dbReference type="GO" id="GO:0051028">
    <property type="term" value="P:mRNA transport"/>
    <property type="evidence" value="ECO:0007669"/>
    <property type="project" value="UniProtKB-KW"/>
</dbReference>
<proteinExistence type="inferred from homology"/>
<protein>
    <recommendedName>
        <fullName evidence="10">Dynein light chain</fullName>
    </recommendedName>
</protein>
<dbReference type="GO" id="GO:0005868">
    <property type="term" value="C:cytoplasmic dynein complex"/>
    <property type="evidence" value="ECO:0007669"/>
    <property type="project" value="TreeGrafter"/>
</dbReference>
<comment type="caution">
    <text evidence="11">The sequence shown here is derived from an EMBL/GenBank/DDBJ whole genome shotgun (WGS) entry which is preliminary data.</text>
</comment>
<evidence type="ECO:0000256" key="5">
    <source>
        <dbReference type="ARBA" id="ARBA00022701"/>
    </source>
</evidence>
<dbReference type="GO" id="GO:0015031">
    <property type="term" value="P:protein transport"/>
    <property type="evidence" value="ECO:0007669"/>
    <property type="project" value="UniProtKB-KW"/>
</dbReference>
<reference evidence="11 12" key="1">
    <citation type="submission" date="2015-07" db="EMBL/GenBank/DDBJ databases">
        <title>High-quality genome of monoxenous trypanosomatid Leptomonas pyrrhocoris.</title>
        <authorList>
            <person name="Flegontov P."/>
            <person name="Butenko A."/>
            <person name="Firsov S."/>
            <person name="Vlcek C."/>
            <person name="Logacheva M.D."/>
            <person name="Field M."/>
            <person name="Filatov D."/>
            <person name="Flegontova O."/>
            <person name="Gerasimov E."/>
            <person name="Jackson A.P."/>
            <person name="Kelly S."/>
            <person name="Opperdoes F."/>
            <person name="O'Reilly A."/>
            <person name="Votypka J."/>
            <person name="Yurchenko V."/>
            <person name="Lukes J."/>
        </authorList>
    </citation>
    <scope>NUCLEOTIDE SEQUENCE [LARGE SCALE GENOMIC DNA]</scope>
    <source>
        <strain evidence="11">H10</strain>
    </source>
</reference>
<evidence type="ECO:0000256" key="2">
    <source>
        <dbReference type="ARBA" id="ARBA00004245"/>
    </source>
</evidence>
<dbReference type="SMART" id="SM01375">
    <property type="entry name" value="Dynein_light"/>
    <property type="match status" value="1"/>
</dbReference>
<keyword evidence="6" id="KW-0509">mRNA transport</keyword>
<evidence type="ECO:0000256" key="7">
    <source>
        <dbReference type="ARBA" id="ARBA00022927"/>
    </source>
</evidence>
<sequence>MSGTKVVMKESTMPVDMQQDCADCASHALVTLKLREQNSIAQFVKKELDVKYGGDWHCIVGHSFGTCVGHDTTYFLYFEIDGLYFNVWKMETATAVKQSDAAAVAAA</sequence>
<evidence type="ECO:0000256" key="9">
    <source>
        <dbReference type="ARBA" id="ARBA00023242"/>
    </source>
</evidence>
<dbReference type="VEuPathDB" id="TriTrypDB:LpyrH10_04_1710"/>
<keyword evidence="9" id="KW-0539">Nucleus</keyword>
<dbReference type="FunFam" id="3.30.740.10:FF:000005">
    <property type="entry name" value="Dynein light chain"/>
    <property type="match status" value="1"/>
</dbReference>
<dbReference type="PANTHER" id="PTHR11886:SF36">
    <property type="entry name" value="DYNEIN LIGHT CHAIN"/>
    <property type="match status" value="1"/>
</dbReference>
<dbReference type="Gene3D" id="3.30.740.10">
    <property type="entry name" value="Protein Inhibitor Of Neuronal Nitric Oxide Synthase"/>
    <property type="match status" value="1"/>
</dbReference>
<keyword evidence="5 10" id="KW-0493">Microtubule</keyword>
<comment type="subcellular location">
    <subcellularLocation>
        <location evidence="2 10">Cytoplasm</location>
        <location evidence="2 10">Cytoskeleton</location>
    </subcellularLocation>
    <subcellularLocation>
        <location evidence="1">Nucleus</location>
    </subcellularLocation>
</comment>